<keyword evidence="3" id="KW-1185">Reference proteome</keyword>
<protein>
    <recommendedName>
        <fullName evidence="4">RxLR effector protein</fullName>
    </recommendedName>
</protein>
<feature type="compositionally biased region" description="Low complexity" evidence="1">
    <location>
        <begin position="109"/>
        <end position="122"/>
    </location>
</feature>
<name>A0A225UME0_9STRA</name>
<evidence type="ECO:0008006" key="4">
    <source>
        <dbReference type="Google" id="ProtNLM"/>
    </source>
</evidence>
<evidence type="ECO:0000256" key="1">
    <source>
        <dbReference type="SAM" id="MobiDB-lite"/>
    </source>
</evidence>
<dbReference type="EMBL" id="NBNE01014437">
    <property type="protein sequence ID" value="OWY94407.1"/>
    <property type="molecule type" value="Genomic_DNA"/>
</dbReference>
<proteinExistence type="predicted"/>
<sequence length="185" mass="19852">MTQSTVFISRLSLPNLLDPTNLHFENELSSYCQCVSSILLLAAAGFTLVLSGTVATASTHSIDVLTIASPGVAAGNQVVGGARGRCVNMTTTIAMTKRKQVVAMMKNETSSTSSRRPSSTKSGELADNGADGGLAMVKKRFGKLESTEYNSYNLLDAVSGERYDQLRKKLHSWAYHGHLRGSILH</sequence>
<evidence type="ECO:0000313" key="2">
    <source>
        <dbReference type="EMBL" id="OWY94407.1"/>
    </source>
</evidence>
<comment type="caution">
    <text evidence="2">The sequence shown here is derived from an EMBL/GenBank/DDBJ whole genome shotgun (WGS) entry which is preliminary data.</text>
</comment>
<gene>
    <name evidence="2" type="ORF">PHMEG_00035878</name>
</gene>
<feature type="region of interest" description="Disordered" evidence="1">
    <location>
        <begin position="104"/>
        <end position="129"/>
    </location>
</feature>
<organism evidence="2 3">
    <name type="scientific">Phytophthora megakarya</name>
    <dbReference type="NCBI Taxonomy" id="4795"/>
    <lineage>
        <taxon>Eukaryota</taxon>
        <taxon>Sar</taxon>
        <taxon>Stramenopiles</taxon>
        <taxon>Oomycota</taxon>
        <taxon>Peronosporomycetes</taxon>
        <taxon>Peronosporales</taxon>
        <taxon>Peronosporaceae</taxon>
        <taxon>Phytophthora</taxon>
    </lineage>
</organism>
<reference evidence="3" key="1">
    <citation type="submission" date="2017-03" db="EMBL/GenBank/DDBJ databases">
        <title>Phytopthora megakarya and P. palmivora, two closely related causual agents of cacao black pod achieved similar genome size and gene model numbers by different mechanisms.</title>
        <authorList>
            <person name="Ali S."/>
            <person name="Shao J."/>
            <person name="Larry D.J."/>
            <person name="Kronmiller B."/>
            <person name="Shen D."/>
            <person name="Strem M.D."/>
            <person name="Melnick R.L."/>
            <person name="Guiltinan M.J."/>
            <person name="Tyler B.M."/>
            <person name="Meinhardt L.W."/>
            <person name="Bailey B.A."/>
        </authorList>
    </citation>
    <scope>NUCLEOTIDE SEQUENCE [LARGE SCALE GENOMIC DNA]</scope>
    <source>
        <strain evidence="3">zdho120</strain>
    </source>
</reference>
<dbReference type="Proteomes" id="UP000198211">
    <property type="component" value="Unassembled WGS sequence"/>
</dbReference>
<accession>A0A225UME0</accession>
<dbReference type="OrthoDB" id="125999at2759"/>
<evidence type="ECO:0000313" key="3">
    <source>
        <dbReference type="Proteomes" id="UP000198211"/>
    </source>
</evidence>
<dbReference type="AlphaFoldDB" id="A0A225UME0"/>